<dbReference type="Pfam" id="PF20583">
    <property type="entry name" value="DUF6786"/>
    <property type="match status" value="1"/>
</dbReference>
<accession>A0ABP8CAI6</accession>
<organism evidence="1 2">
    <name type="scientific">Postechiella marina</name>
    <dbReference type="NCBI Taxonomy" id="943941"/>
    <lineage>
        <taxon>Bacteria</taxon>
        <taxon>Pseudomonadati</taxon>
        <taxon>Bacteroidota</taxon>
        <taxon>Flavobacteriia</taxon>
        <taxon>Flavobacteriales</taxon>
        <taxon>Flavobacteriaceae</taxon>
        <taxon>Postechiella</taxon>
    </lineage>
</organism>
<gene>
    <name evidence="1" type="ORF">GCM10022291_21260</name>
</gene>
<evidence type="ECO:0008006" key="3">
    <source>
        <dbReference type="Google" id="ProtNLM"/>
    </source>
</evidence>
<dbReference type="EMBL" id="BAABCA010000004">
    <property type="protein sequence ID" value="GAA4236583.1"/>
    <property type="molecule type" value="Genomic_DNA"/>
</dbReference>
<evidence type="ECO:0000313" key="2">
    <source>
        <dbReference type="Proteomes" id="UP001501496"/>
    </source>
</evidence>
<proteinExistence type="predicted"/>
<evidence type="ECO:0000313" key="1">
    <source>
        <dbReference type="EMBL" id="GAA4236583.1"/>
    </source>
</evidence>
<name>A0ABP8CAI6_9FLAO</name>
<dbReference type="InterPro" id="IPR046713">
    <property type="entry name" value="DUF6786"/>
</dbReference>
<keyword evidence="2" id="KW-1185">Reference proteome</keyword>
<dbReference type="Proteomes" id="UP001501496">
    <property type="component" value="Unassembled WGS sequence"/>
</dbReference>
<comment type="caution">
    <text evidence="1">The sequence shown here is derived from an EMBL/GenBank/DDBJ whole genome shotgun (WGS) entry which is preliminary data.</text>
</comment>
<protein>
    <recommendedName>
        <fullName evidence="3">Lipoprotein</fullName>
    </recommendedName>
</protein>
<dbReference type="RefSeq" id="WP_344788209.1">
    <property type="nucleotide sequence ID" value="NZ_BAABCA010000004.1"/>
</dbReference>
<sequence length="394" mass="44689">MKPTLLILVSILFLSCNIPQHKAKNYQNALKVIKQHYNLIELTTNNGASRIAIAPEIQGKILTSSYNGLDGNSNGWLNLEIFNNAPYNIAAIGGEERLWLGPLGGQYSFYYQNIKPLNENNWKVPNPIGLDGYQLINKSETFVNMQKHMIINNHIDTKFNLLVKRKISILDDSQIKKNLSIQFNKSLKRVAYKTEQSLINTGTNTLKKETGLVSLWSAGMFKGSNKTVVIIPLKDTTITNLYQYMGSLDSTRLYINKNNVLLFKADGKYRSKIGVPKHLAPKIYGCYAKDLNRLTIVQYLQTNDSLYANSHAKVQEHPYKGEVIPIYNNGTMDYSPALETSFYELESTSAMRELKPNIDTLKHWQSVYHFSGKDVELNKIALKLLNIDLKDCSL</sequence>
<reference evidence="2" key="1">
    <citation type="journal article" date="2019" name="Int. J. Syst. Evol. Microbiol.">
        <title>The Global Catalogue of Microorganisms (GCM) 10K type strain sequencing project: providing services to taxonomists for standard genome sequencing and annotation.</title>
        <authorList>
            <consortium name="The Broad Institute Genomics Platform"/>
            <consortium name="The Broad Institute Genome Sequencing Center for Infectious Disease"/>
            <person name="Wu L."/>
            <person name="Ma J."/>
        </authorList>
    </citation>
    <scope>NUCLEOTIDE SEQUENCE [LARGE SCALE GENOMIC DNA]</scope>
    <source>
        <strain evidence="2">JCM 17630</strain>
    </source>
</reference>
<dbReference type="PROSITE" id="PS51257">
    <property type="entry name" value="PROKAR_LIPOPROTEIN"/>
    <property type="match status" value="1"/>
</dbReference>